<proteinExistence type="predicted"/>
<organism evidence="3">
    <name type="scientific">Fervidicoccus fontis</name>
    <dbReference type="NCBI Taxonomy" id="683846"/>
    <lineage>
        <taxon>Archaea</taxon>
        <taxon>Thermoproteota</taxon>
        <taxon>Thermoprotei</taxon>
        <taxon>Fervidicoccales</taxon>
        <taxon>Fervidicoccaceae</taxon>
        <taxon>Fervidicoccus</taxon>
    </lineage>
</organism>
<dbReference type="Pfam" id="PF01558">
    <property type="entry name" value="POR"/>
    <property type="match status" value="1"/>
</dbReference>
<feature type="domain" description="Pyruvate/ketoisovalerate oxidoreductase catalytic" evidence="2">
    <location>
        <begin position="11"/>
        <end position="176"/>
    </location>
</feature>
<name>A0A7J3ZM18_9CREN</name>
<dbReference type="PANTHER" id="PTHR42730:SF1">
    <property type="entry name" value="2-OXOGLUTARATE SYNTHASE SUBUNIT KORC"/>
    <property type="match status" value="1"/>
</dbReference>
<dbReference type="PANTHER" id="PTHR42730">
    <property type="entry name" value="2-OXOGLUTARATE SYNTHASE SUBUNIT KORC"/>
    <property type="match status" value="1"/>
</dbReference>
<reference evidence="3" key="1">
    <citation type="journal article" date="2020" name="mSystems">
        <title>Genome- and Community-Level Interaction Insights into Carbon Utilization and Element Cycling Functions of Hydrothermarchaeota in Hydrothermal Sediment.</title>
        <authorList>
            <person name="Zhou Z."/>
            <person name="Liu Y."/>
            <person name="Xu W."/>
            <person name="Pan J."/>
            <person name="Luo Z.H."/>
            <person name="Li M."/>
        </authorList>
    </citation>
    <scope>NUCLEOTIDE SEQUENCE [LARGE SCALE GENOMIC DNA]</scope>
    <source>
        <strain evidence="3">SpSt-1116</strain>
    </source>
</reference>
<evidence type="ECO:0000256" key="1">
    <source>
        <dbReference type="ARBA" id="ARBA00023002"/>
    </source>
</evidence>
<dbReference type="InterPro" id="IPR019752">
    <property type="entry name" value="Pyrv/ketoisovalerate_OxRed_cat"/>
</dbReference>
<dbReference type="InterPro" id="IPR002869">
    <property type="entry name" value="Pyrv_flavodox_OxRed_cen"/>
</dbReference>
<dbReference type="Gene3D" id="3.40.920.10">
    <property type="entry name" value="Pyruvate-ferredoxin oxidoreductase, PFOR, domain III"/>
    <property type="match status" value="1"/>
</dbReference>
<sequence>MRWEVLIGGSGGQGIVTAGIVLGRAASLYEGLYAVQSQLYGPESRGGASRADVIISSRPIYYPRVISPIALILLSQQAYDSYVRIARDGAFIILDTSPITKRDRELEGRLRVYGVPLSRVAEEKLNSTLVVNMLSLGLLARVTGIVKLGSLERAVSEVFSNHTRSLNVKALKVGFELIE</sequence>
<dbReference type="SUPFAM" id="SSF53323">
    <property type="entry name" value="Pyruvate-ferredoxin oxidoreductase, PFOR, domain III"/>
    <property type="match status" value="1"/>
</dbReference>
<dbReference type="EMBL" id="DRZC01000083">
    <property type="protein sequence ID" value="HHQ81088.1"/>
    <property type="molecule type" value="Genomic_DNA"/>
</dbReference>
<dbReference type="AlphaFoldDB" id="A0A7J3ZM18"/>
<keyword evidence="1" id="KW-0560">Oxidoreductase</keyword>
<evidence type="ECO:0000259" key="2">
    <source>
        <dbReference type="Pfam" id="PF01558"/>
    </source>
</evidence>
<accession>A0A7J3ZM18</accession>
<protein>
    <submittedName>
        <fullName evidence="3">2-oxoacid:ferredoxin oxidoreductase subunit gamma</fullName>
    </submittedName>
</protein>
<dbReference type="GO" id="GO:0016903">
    <property type="term" value="F:oxidoreductase activity, acting on the aldehyde or oxo group of donors"/>
    <property type="evidence" value="ECO:0007669"/>
    <property type="project" value="InterPro"/>
</dbReference>
<gene>
    <name evidence="3" type="ORF">ENM78_06545</name>
</gene>
<dbReference type="InterPro" id="IPR052554">
    <property type="entry name" value="2-oxoglutarate_synth_KorC"/>
</dbReference>
<comment type="caution">
    <text evidence="3">The sequence shown here is derived from an EMBL/GenBank/DDBJ whole genome shotgun (WGS) entry which is preliminary data.</text>
</comment>
<evidence type="ECO:0000313" key="3">
    <source>
        <dbReference type="EMBL" id="HHQ81088.1"/>
    </source>
</evidence>